<comment type="similarity">
    <text evidence="3 11">Belongs to the NadD family.</text>
</comment>
<evidence type="ECO:0000256" key="5">
    <source>
        <dbReference type="ARBA" id="ARBA00022679"/>
    </source>
</evidence>
<reference evidence="14" key="1">
    <citation type="journal article" date="2019" name="Int. J. Syst. Evol. Microbiol.">
        <title>The Global Catalogue of Microorganisms (GCM) 10K type strain sequencing project: providing services to taxonomists for standard genome sequencing and annotation.</title>
        <authorList>
            <consortium name="The Broad Institute Genomics Platform"/>
            <consortium name="The Broad Institute Genome Sequencing Center for Infectious Disease"/>
            <person name="Wu L."/>
            <person name="Ma J."/>
        </authorList>
    </citation>
    <scope>NUCLEOTIDE SEQUENCE [LARGE SCALE GENOMIC DNA]</scope>
    <source>
        <strain evidence="14">CGMCC 1.15795</strain>
    </source>
</reference>
<dbReference type="PANTHER" id="PTHR39321:SF3">
    <property type="entry name" value="PHOSPHOPANTETHEINE ADENYLYLTRANSFERASE"/>
    <property type="match status" value="1"/>
</dbReference>
<dbReference type="NCBIfam" id="TIGR00482">
    <property type="entry name" value="nicotinate (nicotinamide) nucleotide adenylyltransferase"/>
    <property type="match status" value="1"/>
</dbReference>
<evidence type="ECO:0000256" key="4">
    <source>
        <dbReference type="ARBA" id="ARBA00022642"/>
    </source>
</evidence>
<dbReference type="HAMAP" id="MF_00244">
    <property type="entry name" value="NaMN_adenylyltr"/>
    <property type="match status" value="1"/>
</dbReference>
<dbReference type="Gene3D" id="3.40.50.620">
    <property type="entry name" value="HUPs"/>
    <property type="match status" value="1"/>
</dbReference>
<keyword evidence="4 11" id="KW-0662">Pyridine nucleotide biosynthesis</keyword>
<evidence type="ECO:0000256" key="7">
    <source>
        <dbReference type="ARBA" id="ARBA00022741"/>
    </source>
</evidence>
<proteinExistence type="inferred from homology"/>
<evidence type="ECO:0000256" key="6">
    <source>
        <dbReference type="ARBA" id="ARBA00022695"/>
    </source>
</evidence>
<dbReference type="InterPro" id="IPR014729">
    <property type="entry name" value="Rossmann-like_a/b/a_fold"/>
</dbReference>
<accession>A0ABW4QP50</accession>
<evidence type="ECO:0000256" key="1">
    <source>
        <dbReference type="ARBA" id="ARBA00002324"/>
    </source>
</evidence>
<evidence type="ECO:0000256" key="8">
    <source>
        <dbReference type="ARBA" id="ARBA00022840"/>
    </source>
</evidence>
<evidence type="ECO:0000256" key="11">
    <source>
        <dbReference type="HAMAP-Rule" id="MF_00244"/>
    </source>
</evidence>
<comment type="function">
    <text evidence="1 11">Catalyzes the reversible adenylation of nicotinate mononucleotide (NaMN) to nicotinic acid adenine dinucleotide (NaAD).</text>
</comment>
<evidence type="ECO:0000256" key="10">
    <source>
        <dbReference type="ARBA" id="ARBA00048721"/>
    </source>
</evidence>
<name>A0ABW4QP50_9BACT</name>
<dbReference type="InterPro" id="IPR005248">
    <property type="entry name" value="NadD/NMNAT"/>
</dbReference>
<dbReference type="Pfam" id="PF01467">
    <property type="entry name" value="CTP_transf_like"/>
    <property type="match status" value="1"/>
</dbReference>
<dbReference type="PANTHER" id="PTHR39321">
    <property type="entry name" value="NICOTINATE-NUCLEOTIDE ADENYLYLTRANSFERASE-RELATED"/>
    <property type="match status" value="1"/>
</dbReference>
<evidence type="ECO:0000256" key="9">
    <source>
        <dbReference type="ARBA" id="ARBA00023027"/>
    </source>
</evidence>
<keyword evidence="8 11" id="KW-0067">ATP-binding</keyword>
<evidence type="ECO:0000313" key="13">
    <source>
        <dbReference type="EMBL" id="MFD1871312.1"/>
    </source>
</evidence>
<dbReference type="InterPro" id="IPR004821">
    <property type="entry name" value="Cyt_trans-like"/>
</dbReference>
<dbReference type="EMBL" id="JBHUFD010000001">
    <property type="protein sequence ID" value="MFD1871312.1"/>
    <property type="molecule type" value="Genomic_DNA"/>
</dbReference>
<dbReference type="GO" id="GO:0004515">
    <property type="term" value="F:nicotinate-nucleotide adenylyltransferase activity"/>
    <property type="evidence" value="ECO:0007669"/>
    <property type="project" value="UniProtKB-EC"/>
</dbReference>
<dbReference type="NCBIfam" id="TIGR00125">
    <property type="entry name" value="cyt_tran_rel"/>
    <property type="match status" value="1"/>
</dbReference>
<dbReference type="RefSeq" id="WP_382311653.1">
    <property type="nucleotide sequence ID" value="NZ_JBHUFD010000001.1"/>
</dbReference>
<keyword evidence="6 11" id="KW-0548">Nucleotidyltransferase</keyword>
<evidence type="ECO:0000259" key="12">
    <source>
        <dbReference type="Pfam" id="PF01467"/>
    </source>
</evidence>
<keyword evidence="9 11" id="KW-0520">NAD</keyword>
<comment type="catalytic activity">
    <reaction evidence="10 11">
        <text>nicotinate beta-D-ribonucleotide + ATP + H(+) = deamido-NAD(+) + diphosphate</text>
        <dbReference type="Rhea" id="RHEA:22860"/>
        <dbReference type="ChEBI" id="CHEBI:15378"/>
        <dbReference type="ChEBI" id="CHEBI:30616"/>
        <dbReference type="ChEBI" id="CHEBI:33019"/>
        <dbReference type="ChEBI" id="CHEBI:57502"/>
        <dbReference type="ChEBI" id="CHEBI:58437"/>
        <dbReference type="EC" id="2.7.7.18"/>
    </reaction>
</comment>
<comment type="caution">
    <text evidence="13">The sequence shown here is derived from an EMBL/GenBank/DDBJ whole genome shotgun (WGS) entry which is preliminary data.</text>
</comment>
<dbReference type="Proteomes" id="UP001597197">
    <property type="component" value="Unassembled WGS sequence"/>
</dbReference>
<comment type="pathway">
    <text evidence="2 11">Cofactor biosynthesis; NAD(+) biosynthesis; deamido-NAD(+) from nicotinate D-ribonucleotide: step 1/1.</text>
</comment>
<evidence type="ECO:0000256" key="3">
    <source>
        <dbReference type="ARBA" id="ARBA00009014"/>
    </source>
</evidence>
<organism evidence="13 14">
    <name type="scientific">Hymenobacter bucti</name>
    <dbReference type="NCBI Taxonomy" id="1844114"/>
    <lineage>
        <taxon>Bacteria</taxon>
        <taxon>Pseudomonadati</taxon>
        <taxon>Bacteroidota</taxon>
        <taxon>Cytophagia</taxon>
        <taxon>Cytophagales</taxon>
        <taxon>Hymenobacteraceae</taxon>
        <taxon>Hymenobacter</taxon>
    </lineage>
</organism>
<evidence type="ECO:0000256" key="2">
    <source>
        <dbReference type="ARBA" id="ARBA00005019"/>
    </source>
</evidence>
<gene>
    <name evidence="11 13" type="primary">nadD</name>
    <name evidence="13" type="ORF">ACFSDX_02660</name>
</gene>
<dbReference type="CDD" id="cd02165">
    <property type="entry name" value="NMNAT"/>
    <property type="match status" value="1"/>
</dbReference>
<keyword evidence="14" id="KW-1185">Reference proteome</keyword>
<dbReference type="SUPFAM" id="SSF52374">
    <property type="entry name" value="Nucleotidylyl transferase"/>
    <property type="match status" value="1"/>
</dbReference>
<sequence length="197" mass="21952">MSQPGAAKRIGLLFGSFNPVHLGHLILAEYFATRTDLAEVWLVVSPQSPFKVGEELLPDTERLALLRLAVADNPHLRAEDIELSLPRPSYTIATLDALRERYPSYSFVLLMGADNLAGLPRWRAADRLVQEFDLYVYPRPGTTLPDLGGFPRAQVVKAPLLDVSATFIRASVQAGQSIRYLVPPAVEQEIIAKRYYH</sequence>
<dbReference type="EC" id="2.7.7.18" evidence="11"/>
<evidence type="ECO:0000313" key="14">
    <source>
        <dbReference type="Proteomes" id="UP001597197"/>
    </source>
</evidence>
<keyword evidence="7 11" id="KW-0547">Nucleotide-binding</keyword>
<feature type="domain" description="Cytidyltransferase-like" evidence="12">
    <location>
        <begin position="13"/>
        <end position="170"/>
    </location>
</feature>
<protein>
    <recommendedName>
        <fullName evidence="11">Probable nicotinate-nucleotide adenylyltransferase</fullName>
        <ecNumber evidence="11">2.7.7.18</ecNumber>
    </recommendedName>
    <alternativeName>
        <fullName evidence="11">Deamido-NAD(+) diphosphorylase</fullName>
    </alternativeName>
    <alternativeName>
        <fullName evidence="11">Deamido-NAD(+) pyrophosphorylase</fullName>
    </alternativeName>
    <alternativeName>
        <fullName evidence="11">Nicotinate mononucleotide adenylyltransferase</fullName>
        <shortName evidence="11">NaMN adenylyltransferase</shortName>
    </alternativeName>
</protein>
<keyword evidence="5 11" id="KW-0808">Transferase</keyword>